<dbReference type="FunFam" id="3.20.20.330:FF:000001">
    <property type="entry name" value="Methionine synthase"/>
    <property type="match status" value="1"/>
</dbReference>
<feature type="domain" description="Hcy-binding" evidence="25">
    <location>
        <begin position="9"/>
        <end position="328"/>
    </location>
</feature>
<evidence type="ECO:0000256" key="1">
    <source>
        <dbReference type="ARBA" id="ARBA00001700"/>
    </source>
</evidence>
<dbReference type="NCBIfam" id="NF007024">
    <property type="entry name" value="PRK09490.1"/>
    <property type="match status" value="1"/>
</dbReference>
<reference evidence="30 31" key="1">
    <citation type="journal article" date="2017" name="Sci. Rep.">
        <title>Revealing the Saline Adaptation Strategies of the Halophilic Bacterium Halomonas beimenensis through High-throughput Omics and Transposon Mutagenesis Approaches.</title>
        <authorList>
            <person name="Chen Y.H."/>
            <person name="Lin S.S."/>
            <person name="Shyu Y.T."/>
        </authorList>
    </citation>
    <scope>NUCLEOTIDE SEQUENCE [LARGE SCALE GENOMIC DNA]</scope>
    <source>
        <strain evidence="30 31">NTU-111</strain>
    </source>
</reference>
<evidence type="ECO:0000259" key="26">
    <source>
        <dbReference type="PROSITE" id="PS50972"/>
    </source>
</evidence>
<keyword evidence="17 21" id="KW-0170">Cobalt</keyword>
<dbReference type="Pfam" id="PF00809">
    <property type="entry name" value="Pterin_bind"/>
    <property type="match status" value="1"/>
</dbReference>
<name>A0A291P7E6_9GAMM</name>
<feature type="binding site" evidence="23">
    <location>
        <position position="807"/>
    </location>
    <ligand>
        <name>methylcob(III)alamin</name>
        <dbReference type="ChEBI" id="CHEBI:28115"/>
    </ligand>
</feature>
<dbReference type="Gene3D" id="1.10.1240.10">
    <property type="entry name" value="Methionine synthase domain"/>
    <property type="match status" value="1"/>
</dbReference>
<evidence type="ECO:0000259" key="25">
    <source>
        <dbReference type="PROSITE" id="PS50970"/>
    </source>
</evidence>
<feature type="binding site" evidence="23">
    <location>
        <position position="811"/>
    </location>
    <ligand>
        <name>methylcob(III)alamin</name>
        <dbReference type="ChEBI" id="CHEBI:28115"/>
    </ligand>
</feature>
<protein>
    <recommendedName>
        <fullName evidence="7 20">Methionine synthase</fullName>
        <ecNumber evidence="6 20">2.1.1.13</ecNumber>
    </recommendedName>
    <alternativeName>
        <fullName evidence="19 21">5-methyltetrahydrofolate--homocysteine methyltransferase</fullName>
    </alternativeName>
</protein>
<feature type="domain" description="Pterin-binding" evidence="26">
    <location>
        <begin position="359"/>
        <end position="620"/>
    </location>
</feature>
<dbReference type="GO" id="GO:0031419">
    <property type="term" value="F:cobalamin binding"/>
    <property type="evidence" value="ECO:0007669"/>
    <property type="project" value="UniProtKB-UniRule"/>
</dbReference>
<keyword evidence="11 21" id="KW-0808">Transferase</keyword>
<dbReference type="GO" id="GO:0050667">
    <property type="term" value="P:homocysteine metabolic process"/>
    <property type="evidence" value="ECO:0007669"/>
    <property type="project" value="TreeGrafter"/>
</dbReference>
<dbReference type="Gene3D" id="3.20.20.330">
    <property type="entry name" value="Homocysteine-binding-like domain"/>
    <property type="match status" value="1"/>
</dbReference>
<dbReference type="InterPro" id="IPR037010">
    <property type="entry name" value="VitB12-dep_Met_synth_activ_sf"/>
</dbReference>
<dbReference type="InterPro" id="IPR004223">
    <property type="entry name" value="VitB12-dep_Met_synth_activ_dom"/>
</dbReference>
<evidence type="ECO:0000313" key="31">
    <source>
        <dbReference type="Proteomes" id="UP000219993"/>
    </source>
</evidence>
<dbReference type="SUPFAM" id="SSF52242">
    <property type="entry name" value="Cobalamin (vitamin B12)-binding domain"/>
    <property type="match status" value="1"/>
</dbReference>
<keyword evidence="15 21" id="KW-0862">Zinc</keyword>
<evidence type="ECO:0000256" key="23">
    <source>
        <dbReference type="PIRSR" id="PIRSR000381-2"/>
    </source>
</evidence>
<evidence type="ECO:0000259" key="29">
    <source>
        <dbReference type="PROSITE" id="PS51337"/>
    </source>
</evidence>
<feature type="binding site" evidence="23">
    <location>
        <position position="1140"/>
    </location>
    <ligand>
        <name>S-adenosyl-L-methionine</name>
        <dbReference type="ChEBI" id="CHEBI:59789"/>
    </ligand>
</feature>
<feature type="binding site" evidence="23">
    <location>
        <position position="863"/>
    </location>
    <ligand>
        <name>methylcob(III)alamin</name>
        <dbReference type="ChEBI" id="CHEBI:28115"/>
    </ligand>
</feature>
<dbReference type="InterPro" id="IPR036589">
    <property type="entry name" value="HCY_dom_sf"/>
</dbReference>
<dbReference type="Gene3D" id="3.40.50.280">
    <property type="entry name" value="Cobalamin-binding domain"/>
    <property type="match status" value="1"/>
</dbReference>
<dbReference type="Proteomes" id="UP000219993">
    <property type="component" value="Chromosome"/>
</dbReference>
<dbReference type="GO" id="GO:0008270">
    <property type="term" value="F:zinc ion binding"/>
    <property type="evidence" value="ECO:0007669"/>
    <property type="project" value="UniProtKB-UniRule"/>
</dbReference>
<evidence type="ECO:0000256" key="22">
    <source>
        <dbReference type="PIRSR" id="PIRSR000381-1"/>
    </source>
</evidence>
<evidence type="ECO:0000259" key="28">
    <source>
        <dbReference type="PROSITE" id="PS51332"/>
    </source>
</evidence>
<dbReference type="GO" id="GO:0005829">
    <property type="term" value="C:cytosol"/>
    <property type="evidence" value="ECO:0007669"/>
    <property type="project" value="TreeGrafter"/>
</dbReference>
<keyword evidence="9 21" id="KW-0028">Amino-acid biosynthesis</keyword>
<dbReference type="CDD" id="cd00740">
    <property type="entry name" value="MeTr"/>
    <property type="match status" value="1"/>
</dbReference>
<proteinExistence type="inferred from homology"/>
<dbReference type="AlphaFoldDB" id="A0A291P7E6"/>
<evidence type="ECO:0000313" key="30">
    <source>
        <dbReference type="EMBL" id="ATJ82805.1"/>
    </source>
</evidence>
<organism evidence="30 31">
    <name type="scientific">Halomonas beimenensis</name>
    <dbReference type="NCBI Taxonomy" id="475662"/>
    <lineage>
        <taxon>Bacteria</taxon>
        <taxon>Pseudomonadati</taxon>
        <taxon>Pseudomonadota</taxon>
        <taxon>Gammaproteobacteria</taxon>
        <taxon>Oceanospirillales</taxon>
        <taxon>Halomonadaceae</taxon>
        <taxon>Halomonas</taxon>
    </lineage>
</organism>
<dbReference type="PROSITE" id="PS50974">
    <property type="entry name" value="ADOMET_ACTIVATION"/>
    <property type="match status" value="1"/>
</dbReference>
<keyword evidence="12 21" id="KW-0949">S-adenosyl-L-methionine</keyword>
<comment type="catalytic activity">
    <reaction evidence="1 21">
        <text>(6S)-5-methyl-5,6,7,8-tetrahydrofolate + L-homocysteine = (6S)-5,6,7,8-tetrahydrofolate + L-methionine</text>
        <dbReference type="Rhea" id="RHEA:11172"/>
        <dbReference type="ChEBI" id="CHEBI:18608"/>
        <dbReference type="ChEBI" id="CHEBI:57453"/>
        <dbReference type="ChEBI" id="CHEBI:57844"/>
        <dbReference type="ChEBI" id="CHEBI:58199"/>
        <dbReference type="EC" id="2.1.1.13"/>
    </reaction>
</comment>
<feature type="binding site" evidence="23">
    <location>
        <begin position="1195"/>
        <end position="1196"/>
    </location>
    <ligand>
        <name>S-adenosyl-L-methionine</name>
        <dbReference type="ChEBI" id="CHEBI:59789"/>
    </ligand>
</feature>
<evidence type="ECO:0000256" key="20">
    <source>
        <dbReference type="NCBIfam" id="TIGR02082"/>
    </source>
</evidence>
<dbReference type="GO" id="GO:0008705">
    <property type="term" value="F:methionine synthase activity"/>
    <property type="evidence" value="ECO:0007669"/>
    <property type="project" value="UniProtKB-UniRule"/>
</dbReference>
<dbReference type="InterPro" id="IPR036594">
    <property type="entry name" value="Meth_synthase_dom"/>
</dbReference>
<evidence type="ECO:0000256" key="18">
    <source>
        <dbReference type="ARBA" id="ARBA00025552"/>
    </source>
</evidence>
<evidence type="ECO:0000256" key="21">
    <source>
        <dbReference type="PIRNR" id="PIRNR000381"/>
    </source>
</evidence>
<evidence type="ECO:0000256" key="3">
    <source>
        <dbReference type="ARBA" id="ARBA00001956"/>
    </source>
</evidence>
<keyword evidence="13 21" id="KW-0479">Metal-binding</keyword>
<dbReference type="Gene3D" id="1.10.288.10">
    <property type="entry name" value="Cobalamin-dependent Methionine Synthase, domain 2"/>
    <property type="match status" value="1"/>
</dbReference>
<dbReference type="GO" id="GO:0032259">
    <property type="term" value="P:methylation"/>
    <property type="evidence" value="ECO:0007669"/>
    <property type="project" value="UniProtKB-KW"/>
</dbReference>
<dbReference type="SUPFAM" id="SSF82282">
    <property type="entry name" value="Homocysteine S-methyltransferase"/>
    <property type="match status" value="1"/>
</dbReference>
<keyword evidence="8 21" id="KW-0489">Methyltransferase</keyword>
<dbReference type="SUPFAM" id="SSF56507">
    <property type="entry name" value="Methionine synthase activation domain-like"/>
    <property type="match status" value="1"/>
</dbReference>
<dbReference type="PROSITE" id="PS50970">
    <property type="entry name" value="HCY"/>
    <property type="match status" value="1"/>
</dbReference>
<evidence type="ECO:0000256" key="17">
    <source>
        <dbReference type="ARBA" id="ARBA00023285"/>
    </source>
</evidence>
<comment type="function">
    <text evidence="18 21">Catalyzes the transfer of a methyl group from methyl-cobalamin to homocysteine, yielding enzyme-bound cob(I)alamin and methionine. Subsequently, remethylates the cofactor using methyltetrahydrofolate.</text>
</comment>
<evidence type="ECO:0000256" key="15">
    <source>
        <dbReference type="ARBA" id="ARBA00022833"/>
    </source>
</evidence>
<feature type="binding site" evidence="22 24">
    <location>
        <position position="313"/>
    </location>
    <ligand>
        <name>Zn(2+)</name>
        <dbReference type="ChEBI" id="CHEBI:29105"/>
    </ligand>
</feature>
<evidence type="ECO:0000256" key="5">
    <source>
        <dbReference type="ARBA" id="ARBA00010398"/>
    </source>
</evidence>
<accession>A0A291P7E6</accession>
<evidence type="ECO:0000256" key="11">
    <source>
        <dbReference type="ARBA" id="ARBA00022679"/>
    </source>
</evidence>
<evidence type="ECO:0000256" key="7">
    <source>
        <dbReference type="ARBA" id="ARBA00013998"/>
    </source>
</evidence>
<dbReference type="Gene3D" id="3.10.196.10">
    <property type="entry name" value="Vitamin B12-dependent methionine synthase, activation domain"/>
    <property type="match status" value="1"/>
</dbReference>
<dbReference type="FunFam" id="3.20.20.20:FF:000002">
    <property type="entry name" value="Methionine synthase"/>
    <property type="match status" value="1"/>
</dbReference>
<dbReference type="PANTHER" id="PTHR45833">
    <property type="entry name" value="METHIONINE SYNTHASE"/>
    <property type="match status" value="1"/>
</dbReference>
<dbReference type="InterPro" id="IPR003726">
    <property type="entry name" value="HCY_dom"/>
</dbReference>
<feature type="binding site" evidence="22 24">
    <location>
        <position position="314"/>
    </location>
    <ligand>
        <name>Zn(2+)</name>
        <dbReference type="ChEBI" id="CHEBI:29105"/>
    </ligand>
</feature>
<dbReference type="RefSeq" id="WP_097789207.1">
    <property type="nucleotide sequence ID" value="NZ_CP021435.1"/>
</dbReference>
<evidence type="ECO:0000256" key="4">
    <source>
        <dbReference type="ARBA" id="ARBA00005178"/>
    </source>
</evidence>
<dbReference type="SUPFAM" id="SSF47644">
    <property type="entry name" value="Methionine synthase domain"/>
    <property type="match status" value="1"/>
</dbReference>
<dbReference type="InterPro" id="IPR000489">
    <property type="entry name" value="Pterin-binding_dom"/>
</dbReference>
<comment type="cofactor">
    <cofactor evidence="2 21 24">
        <name>Zn(2+)</name>
        <dbReference type="ChEBI" id="CHEBI:29105"/>
    </cofactor>
</comment>
<dbReference type="InterPro" id="IPR011822">
    <property type="entry name" value="MetH"/>
</dbReference>
<dbReference type="Gene3D" id="3.20.20.20">
    <property type="entry name" value="Dihydropteroate synthase-like"/>
    <property type="match status" value="1"/>
</dbReference>
<evidence type="ECO:0000256" key="6">
    <source>
        <dbReference type="ARBA" id="ARBA00012032"/>
    </source>
</evidence>
<evidence type="ECO:0000256" key="14">
    <source>
        <dbReference type="ARBA" id="ARBA00022737"/>
    </source>
</evidence>
<feature type="binding site" description="axial binding residue" evidence="22">
    <location>
        <position position="762"/>
    </location>
    <ligand>
        <name>methylcob(III)alamin</name>
        <dbReference type="ChEBI" id="CHEBI:28115"/>
    </ligand>
    <ligandPart>
        <name>Co</name>
        <dbReference type="ChEBI" id="CHEBI:27638"/>
    </ligandPart>
</feature>
<evidence type="ECO:0000256" key="19">
    <source>
        <dbReference type="ARBA" id="ARBA00031040"/>
    </source>
</evidence>
<dbReference type="Pfam" id="PF02607">
    <property type="entry name" value="B12-binding_2"/>
    <property type="match status" value="1"/>
</dbReference>
<dbReference type="PROSITE" id="PS51337">
    <property type="entry name" value="B12_BINDING_NTER"/>
    <property type="match status" value="1"/>
</dbReference>
<feature type="binding site" evidence="23">
    <location>
        <position position="950"/>
    </location>
    <ligand>
        <name>S-adenosyl-L-methionine</name>
        <dbReference type="ChEBI" id="CHEBI:59789"/>
    </ligand>
</feature>
<sequence>MAAVPTPLTATLTDSLRRRILMLDGGMGTMLQNAALSEEDFRGERFADWPSELKGNNDLLALTCPELVTRIHRDYLEAGADIVETNTFNSTRLSQSDYGMEALVPELNRESARLARAVCDAVAEETGVPRYVAGVLGPTSRTASLSPDVNDPAKRNVTFDELRDNYREAAEALIAGGSGLILIETIFDTLNAKAAIYALEELFEDRGERLPVMISGTITDASGRTLSGQTTEAFWNSIRHARPLSVGLNCALGAEELRPYLKELAEKADTFVSAHPNAGLPNEFGEYDQTPEEMAAIVAEFARSGLVNIIGGCCGSTPEHIAAIHRAIQGLAPRELPERSLACRLSGLEPFNIEHDSLFVNVGERTNVTGSARFKRLIKEEDYTTALEVALEQVENGAQVIDVNMDEGMLESEEAMVRFLNLIAGEPDIARVPIMVDSSKWEILEAGLKCIQGKAVVNSISLKEGEAAFREQATKCRRFGAAVVVMAFDEQGQADTFARKTEICQRAYRLLVDEIGFPPEDIIFDPNIFAIATGIEEHDNYAVDFIEATRWIREHLPHAMVSGGVSNVSFSFRGNNPVREAIHSVFLYHAIRAGLTMGIVNAGQLAVYDDLPEELREAVEDVVLNRRGDSTERLLDLADKYKGDGSGGARKEDLEWRSWEVEKRIEHALVKGITAYIEEDTELARRRAARPIEVIEGPLMDGMNVVGDLFGAGKMFLPQVVKSARVMKQAVAYLIPFIEAEKSADTQAKGKIVMATVKGDVHDIGKNIVGVVLQCNNYEVIDLGVMVPAERILQTAKEENADIIGLSGLITPSLDEMVHVAKEMQRQGFEIPLLIGGATTSKAHTAVKIEPGYEHPVIYVTDASRAVGVAGKLLSPGLKEAYVAEIRAEYETVRERNAKRRPKAAEMSYAEARRHKPALDWDAYTPPRPAMTGLEVFDDYDLQALVERIDWTPFFMSWQLAGKYPAILDDAKVGEAARHLFADAQAMLARLIDERLIQARGVIGLWPANTVDDDVIEVYADESRTEVIERLHHIRQQTAKNREGVCYSLADFVAPRDSGKPDWIGGFAVTTGHGVEALAERYKAAGDDYNAIMVQALADRLAEAFAEHMHERVRKEFWGYAADEALDNEALIAEKYQGIRPAPGYPACPDHTEKATLFRLLDAEANAGLELTESFAMWPAAAVSGWYFAHPRSKYFSTGKITRDQVEALAERKGMSLEELERWLMPVLSYDPS</sequence>
<dbReference type="KEGG" id="hbe:BEI_1818"/>
<dbReference type="OrthoDB" id="9803687at2"/>
<dbReference type="PROSITE" id="PS50972">
    <property type="entry name" value="PTERIN_BINDING"/>
    <property type="match status" value="1"/>
</dbReference>
<dbReference type="InterPro" id="IPR050554">
    <property type="entry name" value="Met_Synthase/Corrinoid"/>
</dbReference>
<keyword evidence="10 21" id="KW-0846">Cobalamin</keyword>
<dbReference type="InterPro" id="IPR036724">
    <property type="entry name" value="Cobalamin-bd_sf"/>
</dbReference>
<evidence type="ECO:0000256" key="12">
    <source>
        <dbReference type="ARBA" id="ARBA00022691"/>
    </source>
</evidence>
<dbReference type="InterPro" id="IPR006158">
    <property type="entry name" value="Cobalamin-bd"/>
</dbReference>
<dbReference type="SUPFAM" id="SSF51717">
    <property type="entry name" value="Dihydropteroate synthetase-like"/>
    <property type="match status" value="1"/>
</dbReference>
<gene>
    <name evidence="30" type="primary">metH</name>
    <name evidence="30" type="ORF">BEI_1818</name>
</gene>
<evidence type="ECO:0000256" key="24">
    <source>
        <dbReference type="PROSITE-ProRule" id="PRU00333"/>
    </source>
</evidence>
<evidence type="ECO:0000256" key="10">
    <source>
        <dbReference type="ARBA" id="ARBA00022628"/>
    </source>
</evidence>
<dbReference type="CDD" id="cd02069">
    <property type="entry name" value="methionine_synthase_B12_BD"/>
    <property type="match status" value="1"/>
</dbReference>
<feature type="binding site" evidence="23">
    <location>
        <position position="696"/>
    </location>
    <ligand>
        <name>methylcob(III)alamin</name>
        <dbReference type="ChEBI" id="CHEBI:28115"/>
    </ligand>
</feature>
<dbReference type="NCBIfam" id="TIGR02082">
    <property type="entry name" value="metH"/>
    <property type="match status" value="1"/>
</dbReference>
<dbReference type="EC" id="2.1.1.13" evidence="6 20"/>
<comment type="similarity">
    <text evidence="5">Belongs to the vitamin-B12 dependent methionine synthase family.</text>
</comment>
<dbReference type="Pfam" id="PF02310">
    <property type="entry name" value="B12-binding"/>
    <property type="match status" value="1"/>
</dbReference>
<evidence type="ECO:0000256" key="2">
    <source>
        <dbReference type="ARBA" id="ARBA00001947"/>
    </source>
</evidence>
<dbReference type="Pfam" id="PF02574">
    <property type="entry name" value="S-methyl_trans"/>
    <property type="match status" value="1"/>
</dbReference>
<evidence type="ECO:0000256" key="8">
    <source>
        <dbReference type="ARBA" id="ARBA00022603"/>
    </source>
</evidence>
<dbReference type="GO" id="GO:0046653">
    <property type="term" value="P:tetrahydrofolate metabolic process"/>
    <property type="evidence" value="ECO:0007669"/>
    <property type="project" value="TreeGrafter"/>
</dbReference>
<dbReference type="PIRSF" id="PIRSF000381">
    <property type="entry name" value="MetH"/>
    <property type="match status" value="1"/>
</dbReference>
<evidence type="ECO:0000256" key="16">
    <source>
        <dbReference type="ARBA" id="ARBA00023167"/>
    </source>
</evidence>
<dbReference type="InterPro" id="IPR033706">
    <property type="entry name" value="Met_synthase_B12-bd"/>
</dbReference>
<dbReference type="FunFam" id="1.10.1240.10:FF:000001">
    <property type="entry name" value="Methionine synthase"/>
    <property type="match status" value="1"/>
</dbReference>
<comment type="domain">
    <text evidence="21">Modular enzyme with four functionally distinct domains. The isolated Hcy-binding domain catalyzes methyl transfer from free methylcobalamin to homocysteine. The Hcy-binding domain in association with the pterin-binding domain catalyzes the methylation of cob(I)alamin by methyltetrahydrofolate and the methylation of homocysteine. The B12-binding domain binds the cofactor. The AdoMet activation domain binds S-adenosyl-L-methionine. Under aerobic conditions cob(I)alamin can be converted to inactive cob(II)alamin. Reductive methylation by S-adenosyl-L-methionine and flavodoxin regenerates methylcobalamin.</text>
</comment>
<dbReference type="PROSITE" id="PS51332">
    <property type="entry name" value="B12_BINDING"/>
    <property type="match status" value="1"/>
</dbReference>
<evidence type="ECO:0000259" key="27">
    <source>
        <dbReference type="PROSITE" id="PS50974"/>
    </source>
</evidence>
<feature type="binding site" evidence="23">
    <location>
        <begin position="759"/>
        <end position="763"/>
    </location>
    <ligand>
        <name>methylcob(III)alamin</name>
        <dbReference type="ChEBI" id="CHEBI:28115"/>
    </ligand>
</feature>
<keyword evidence="31" id="KW-1185">Reference proteome</keyword>
<dbReference type="FunFam" id="3.40.50.280:FF:000001">
    <property type="entry name" value="Methionine synthase"/>
    <property type="match status" value="1"/>
</dbReference>
<dbReference type="EMBL" id="CP021435">
    <property type="protein sequence ID" value="ATJ82805.1"/>
    <property type="molecule type" value="Genomic_DNA"/>
</dbReference>
<feature type="domain" description="AdoMet activation" evidence="27">
    <location>
        <begin position="900"/>
        <end position="1233"/>
    </location>
</feature>
<dbReference type="UniPathway" id="UPA00051">
    <property type="reaction ID" value="UER00081"/>
</dbReference>
<dbReference type="InterPro" id="IPR003759">
    <property type="entry name" value="Cbl-bd_cap"/>
</dbReference>
<feature type="domain" description="B12-binding" evidence="28">
    <location>
        <begin position="749"/>
        <end position="884"/>
    </location>
</feature>
<evidence type="ECO:0000256" key="13">
    <source>
        <dbReference type="ARBA" id="ARBA00022723"/>
    </source>
</evidence>
<feature type="domain" description="B12-binding N-terminal" evidence="29">
    <location>
        <begin position="652"/>
        <end position="746"/>
    </location>
</feature>
<feature type="binding site" evidence="22 24">
    <location>
        <position position="250"/>
    </location>
    <ligand>
        <name>Zn(2+)</name>
        <dbReference type="ChEBI" id="CHEBI:29105"/>
    </ligand>
</feature>
<evidence type="ECO:0000256" key="9">
    <source>
        <dbReference type="ARBA" id="ARBA00022605"/>
    </source>
</evidence>
<keyword evidence="14" id="KW-0677">Repeat</keyword>
<keyword evidence="16 21" id="KW-0486">Methionine biosynthesis</keyword>
<dbReference type="SMART" id="SM01018">
    <property type="entry name" value="B12-binding_2"/>
    <property type="match status" value="1"/>
</dbReference>
<dbReference type="Pfam" id="PF02965">
    <property type="entry name" value="Met_synt_B12"/>
    <property type="match status" value="1"/>
</dbReference>
<dbReference type="PANTHER" id="PTHR45833:SF1">
    <property type="entry name" value="METHIONINE SYNTHASE"/>
    <property type="match status" value="1"/>
</dbReference>
<dbReference type="InterPro" id="IPR011005">
    <property type="entry name" value="Dihydropteroate_synth-like_sf"/>
</dbReference>
<comment type="pathway">
    <text evidence="4 21">Amino-acid biosynthesis; L-methionine biosynthesis via de novo pathway; L-methionine from L-homocysteine (MetH route): step 1/1.</text>
</comment>
<comment type="cofactor">
    <cofactor evidence="3 21 22">
        <name>methylcob(III)alamin</name>
        <dbReference type="ChEBI" id="CHEBI:28115"/>
    </cofactor>
</comment>